<evidence type="ECO:0000256" key="1">
    <source>
        <dbReference type="ARBA" id="ARBA00004442"/>
    </source>
</evidence>
<evidence type="ECO:0000256" key="6">
    <source>
        <dbReference type="ARBA" id="ARBA00022729"/>
    </source>
</evidence>
<comment type="similarity">
    <text evidence="2">Belongs to the TamA family.</text>
</comment>
<evidence type="ECO:0000256" key="7">
    <source>
        <dbReference type="ARBA" id="ARBA00023136"/>
    </source>
</evidence>
<accession>A0ABT7Y6I8</accession>
<reference evidence="14" key="1">
    <citation type="submission" date="2024-05" db="EMBL/GenBank/DDBJ databases">
        <title>Genome Sequences of Four Agar- Degrading Marine Bacteria.</title>
        <authorList>
            <person name="Phillips E.K."/>
            <person name="Shaffer J.C."/>
            <person name="Henson M.W."/>
            <person name="Temperton B."/>
            <person name="Thrash C.J."/>
            <person name="Martin M.O."/>
        </authorList>
    </citation>
    <scope>NUCLEOTIDE SEQUENCE</scope>
    <source>
        <strain evidence="14">EKP203</strain>
    </source>
</reference>
<keyword evidence="6" id="KW-0732">Signal</keyword>
<dbReference type="Pfam" id="PF17243">
    <property type="entry name" value="POTRA_TamA_1"/>
    <property type="match status" value="1"/>
</dbReference>
<keyword evidence="4" id="KW-1134">Transmembrane beta strand</keyword>
<organism evidence="14 15">
    <name type="scientific">Vibrio agarivorans</name>
    <dbReference type="NCBI Taxonomy" id="153622"/>
    <lineage>
        <taxon>Bacteria</taxon>
        <taxon>Pseudomonadati</taxon>
        <taxon>Pseudomonadota</taxon>
        <taxon>Gammaproteobacteria</taxon>
        <taxon>Vibrionales</taxon>
        <taxon>Vibrionaceae</taxon>
        <taxon>Vibrio</taxon>
    </lineage>
</organism>
<evidence type="ECO:0000256" key="9">
    <source>
        <dbReference type="ARBA" id="ARBA00033063"/>
    </source>
</evidence>
<feature type="domain" description="POTRA" evidence="12">
    <location>
        <begin position="188"/>
        <end position="260"/>
    </location>
</feature>
<evidence type="ECO:0000256" key="5">
    <source>
        <dbReference type="ARBA" id="ARBA00022692"/>
    </source>
</evidence>
<dbReference type="PANTHER" id="PTHR12815:SF47">
    <property type="entry name" value="TRANSLOCATION AND ASSEMBLY MODULE SUBUNIT TAMA"/>
    <property type="match status" value="1"/>
</dbReference>
<feature type="domain" description="TamA POTRA" evidence="13">
    <location>
        <begin position="30"/>
        <end position="96"/>
    </location>
</feature>
<dbReference type="Pfam" id="PF01103">
    <property type="entry name" value="Omp85"/>
    <property type="match status" value="1"/>
</dbReference>
<name>A0ABT7Y6I8_9VIBR</name>
<evidence type="ECO:0000259" key="11">
    <source>
        <dbReference type="Pfam" id="PF01103"/>
    </source>
</evidence>
<dbReference type="Pfam" id="PF07244">
    <property type="entry name" value="POTRA"/>
    <property type="match status" value="2"/>
</dbReference>
<keyword evidence="15" id="KW-1185">Reference proteome</keyword>
<evidence type="ECO:0000256" key="8">
    <source>
        <dbReference type="ARBA" id="ARBA00023237"/>
    </source>
</evidence>
<keyword evidence="5" id="KW-0812">Transmembrane</keyword>
<feature type="domain" description="POTRA" evidence="12">
    <location>
        <begin position="108"/>
        <end position="182"/>
    </location>
</feature>
<keyword evidence="8" id="KW-0998">Cell outer membrane</keyword>
<evidence type="ECO:0000256" key="10">
    <source>
        <dbReference type="ARBA" id="ARBA00093548"/>
    </source>
</evidence>
<evidence type="ECO:0000259" key="12">
    <source>
        <dbReference type="Pfam" id="PF07244"/>
    </source>
</evidence>
<dbReference type="InterPro" id="IPR035243">
    <property type="entry name" value="TamA_POTRA_Dom_1"/>
</dbReference>
<comment type="caution">
    <text evidence="14">The sequence shown here is derived from an EMBL/GenBank/DDBJ whole genome shotgun (WGS) entry which is preliminary data.</text>
</comment>
<proteinExistence type="inferred from homology"/>
<dbReference type="EMBL" id="JAUEOZ010000002">
    <property type="protein sequence ID" value="MDN2483601.1"/>
    <property type="molecule type" value="Genomic_DNA"/>
</dbReference>
<evidence type="ECO:0000313" key="15">
    <source>
        <dbReference type="Proteomes" id="UP001169719"/>
    </source>
</evidence>
<evidence type="ECO:0000313" key="14">
    <source>
        <dbReference type="EMBL" id="MDN2483601.1"/>
    </source>
</evidence>
<evidence type="ECO:0000256" key="3">
    <source>
        <dbReference type="ARBA" id="ARBA00015419"/>
    </source>
</evidence>
<protein>
    <recommendedName>
        <fullName evidence="3">Translocation and assembly module subunit TamA</fullName>
    </recommendedName>
    <alternativeName>
        <fullName evidence="9">Autotransporter assembly factor TamA</fullName>
    </alternativeName>
</protein>
<sequence length="572" mass="64831">MVNCMKRHCRILGALAALFVLLMPNLSASELKIQGLSATLSKNVTDYMTGIDSDSLAHVSRHHIDKLLNQALNPFGYYQPTFVIDGMETDTPTLTVDRGRPVRLQVVDIQLAGEAITDDDFIEVVSSAGIESGQILDHEKYDNLKNRLRSLALSKGYFDGEFEQSRLEVIPSQLRANVIIHFNSGARYRFGDVQVNGSQVREDRVNNLKSFEAGDYFDAQKLNEYQVQLSEAGWFKQLSVKADIDHANNNLELPIEVDVEPRSKNVVQVGGGYATDVGPRASLRWSQPWYNEKGHSFDSEVSLSEPEQLLNLGYKIPNHDVLTDYYGVQFGVNHVDYLDTKRFTSDLTFEKHWKLDEDWQTTAYVKYLFEDYTQASESDTTQFLMPGISFSYLEHKPDTNEIRHRHMLSVEYSDPNLYSNSRVLRLLGESVLSWNITDKQKFHLRVNAGANFTDELSDIPSSLRFFVGGDGSIRGYDYESISPANSNGELMGALYMATMGLEYQYNIYNNFWLGTFLDVGDAFDKLPEPKRGTGLSLIWDSKFVPIKLDFAYGLDAPQGDEFRVHFSLGTQF</sequence>
<evidence type="ECO:0000256" key="2">
    <source>
        <dbReference type="ARBA" id="ARBA00010248"/>
    </source>
</evidence>
<gene>
    <name evidence="14" type="ORF">QWJ08_19835</name>
</gene>
<comment type="subunit">
    <text evidence="10">Interacts with TamB to form the translocation and assembly module (TAM).</text>
</comment>
<dbReference type="InterPro" id="IPR039910">
    <property type="entry name" value="D15-like"/>
</dbReference>
<dbReference type="PANTHER" id="PTHR12815">
    <property type="entry name" value="SORTING AND ASSEMBLY MACHINERY SAMM50 PROTEIN FAMILY MEMBER"/>
    <property type="match status" value="1"/>
</dbReference>
<keyword evidence="7" id="KW-0472">Membrane</keyword>
<evidence type="ECO:0000259" key="13">
    <source>
        <dbReference type="Pfam" id="PF17243"/>
    </source>
</evidence>
<dbReference type="Proteomes" id="UP001169719">
    <property type="component" value="Unassembled WGS sequence"/>
</dbReference>
<dbReference type="Gene3D" id="2.40.160.50">
    <property type="entry name" value="membrane protein fhac: a member of the omp85/tpsb transporter family"/>
    <property type="match status" value="1"/>
</dbReference>
<comment type="subcellular location">
    <subcellularLocation>
        <location evidence="1">Cell outer membrane</location>
    </subcellularLocation>
</comment>
<dbReference type="InterPro" id="IPR000184">
    <property type="entry name" value="Bac_surfAg_D15"/>
</dbReference>
<feature type="domain" description="Bacterial surface antigen (D15)" evidence="11">
    <location>
        <begin position="281"/>
        <end position="572"/>
    </location>
</feature>
<dbReference type="InterPro" id="IPR010827">
    <property type="entry name" value="BamA/TamA_POTRA"/>
</dbReference>
<dbReference type="Gene3D" id="3.10.20.310">
    <property type="entry name" value="membrane protein fhac"/>
    <property type="match status" value="3"/>
</dbReference>
<evidence type="ECO:0000256" key="4">
    <source>
        <dbReference type="ARBA" id="ARBA00022452"/>
    </source>
</evidence>